<keyword evidence="8" id="KW-1185">Reference proteome</keyword>
<name>A0A7T2GHK9_9SPHN</name>
<dbReference type="AlphaFoldDB" id="A0A7T2GHK9"/>
<dbReference type="PANTHER" id="PTHR19432">
    <property type="entry name" value="SUGAR TRANSPORTER"/>
    <property type="match status" value="1"/>
</dbReference>
<feature type="transmembrane region" description="Helical" evidence="6">
    <location>
        <begin position="52"/>
        <end position="73"/>
    </location>
</feature>
<feature type="transmembrane region" description="Helical" evidence="6">
    <location>
        <begin position="308"/>
        <end position="331"/>
    </location>
</feature>
<gene>
    <name evidence="7" type="ORF">IC614_06285</name>
</gene>
<evidence type="ECO:0000256" key="6">
    <source>
        <dbReference type="SAM" id="Phobius"/>
    </source>
</evidence>
<protein>
    <submittedName>
        <fullName evidence="7">MFS transporter</fullName>
    </submittedName>
</protein>
<feature type="transmembrane region" description="Helical" evidence="6">
    <location>
        <begin position="437"/>
        <end position="460"/>
    </location>
</feature>
<keyword evidence="3 6" id="KW-0812">Transmembrane</keyword>
<dbReference type="Pfam" id="PF07690">
    <property type="entry name" value="MFS_1"/>
    <property type="match status" value="1"/>
</dbReference>
<feature type="transmembrane region" description="Helical" evidence="6">
    <location>
        <begin position="85"/>
        <end position="101"/>
    </location>
</feature>
<feature type="transmembrane region" description="Helical" evidence="6">
    <location>
        <begin position="406"/>
        <end position="425"/>
    </location>
</feature>
<organism evidence="7 8">
    <name type="scientific">Allosphingosinicella flava</name>
    <dbReference type="NCBI Taxonomy" id="2771430"/>
    <lineage>
        <taxon>Bacteria</taxon>
        <taxon>Pseudomonadati</taxon>
        <taxon>Pseudomonadota</taxon>
        <taxon>Alphaproteobacteria</taxon>
        <taxon>Sphingomonadales</taxon>
        <taxon>Sphingomonadaceae</taxon>
        <taxon>Allosphingosinicella</taxon>
    </lineage>
</organism>
<sequence>MTTMLKKKPLLGFWGLWNISFGFFGIQIAFALQNANVSRIFQTLGASIDDLPILWIAGPVTGLLVQPLIGYFSDRTWGPLGRRRPYFLGGAILCSIALVAMPNSSALWMAASLLWMLDASVNISMEPFRAFVGDMLDERQRTAGYAFQTVFIGAGAVVASLAPALLNNVFGVSNVAPEGVVPDSVRWSFYLGAAMALGAVLWTVLTTREYSPDQMAQFTRETGPETPHAAAVPSLVGAFAWIAAGAVIVALVSALGLDNPLYILGFGLAAFGAAQIANHVRAASGRSAGVLGHILSDLWSMPQTMRRLAVIQFLSWFALFILWVYATPIVTQYQFGSTDTASVAYNEGADYVGVLFAVYNGIAALYAFAIPAIAARIGTARLHALNLVAGGLGLASFAVIGDPNLLMVSMVGIGMAWASILSLPYSILCGALPQNKLGIYMGLFNIFIVLPQLVVATVMGALVRHLYPEAPVVSFLIGGGFMVAAAAASLRLSRTTQ</sequence>
<evidence type="ECO:0000256" key="4">
    <source>
        <dbReference type="ARBA" id="ARBA00022989"/>
    </source>
</evidence>
<evidence type="ECO:0000256" key="3">
    <source>
        <dbReference type="ARBA" id="ARBA00022692"/>
    </source>
</evidence>
<keyword evidence="5 6" id="KW-0472">Membrane</keyword>
<evidence type="ECO:0000313" key="8">
    <source>
        <dbReference type="Proteomes" id="UP000594873"/>
    </source>
</evidence>
<feature type="transmembrane region" description="Helical" evidence="6">
    <location>
        <begin position="382"/>
        <end position="400"/>
    </location>
</feature>
<accession>A0A7T2GHK9</accession>
<evidence type="ECO:0000256" key="5">
    <source>
        <dbReference type="ARBA" id="ARBA00023136"/>
    </source>
</evidence>
<dbReference type="Proteomes" id="UP000594873">
    <property type="component" value="Chromosome"/>
</dbReference>
<feature type="transmembrane region" description="Helical" evidence="6">
    <location>
        <begin position="12"/>
        <end position="32"/>
    </location>
</feature>
<dbReference type="SUPFAM" id="SSF103473">
    <property type="entry name" value="MFS general substrate transporter"/>
    <property type="match status" value="1"/>
</dbReference>
<dbReference type="PANTHER" id="PTHR19432:SF35">
    <property type="entry name" value="SOLUTE CARRIER FAMILY 45 MEMBER 3 ISOFORM X1"/>
    <property type="match status" value="1"/>
</dbReference>
<dbReference type="GO" id="GO:0016020">
    <property type="term" value="C:membrane"/>
    <property type="evidence" value="ECO:0007669"/>
    <property type="project" value="UniProtKB-SubCell"/>
</dbReference>
<dbReference type="KEGG" id="sflv:IC614_06285"/>
<feature type="transmembrane region" description="Helical" evidence="6">
    <location>
        <begin position="351"/>
        <end position="375"/>
    </location>
</feature>
<feature type="transmembrane region" description="Helical" evidence="6">
    <location>
        <begin position="145"/>
        <end position="167"/>
    </location>
</feature>
<evidence type="ECO:0000256" key="2">
    <source>
        <dbReference type="ARBA" id="ARBA00022448"/>
    </source>
</evidence>
<dbReference type="InterPro" id="IPR036259">
    <property type="entry name" value="MFS_trans_sf"/>
</dbReference>
<dbReference type="GO" id="GO:0022857">
    <property type="term" value="F:transmembrane transporter activity"/>
    <property type="evidence" value="ECO:0007669"/>
    <property type="project" value="InterPro"/>
</dbReference>
<evidence type="ECO:0000313" key="7">
    <source>
        <dbReference type="EMBL" id="QPQ53989.1"/>
    </source>
</evidence>
<dbReference type="EMBL" id="CP065592">
    <property type="protein sequence ID" value="QPQ53989.1"/>
    <property type="molecule type" value="Genomic_DNA"/>
</dbReference>
<dbReference type="InterPro" id="IPR011701">
    <property type="entry name" value="MFS"/>
</dbReference>
<feature type="transmembrane region" description="Helical" evidence="6">
    <location>
        <begin position="472"/>
        <end position="492"/>
    </location>
</feature>
<proteinExistence type="predicted"/>
<evidence type="ECO:0000256" key="1">
    <source>
        <dbReference type="ARBA" id="ARBA00004141"/>
    </source>
</evidence>
<dbReference type="RefSeq" id="WP_207791094.1">
    <property type="nucleotide sequence ID" value="NZ_CP065592.1"/>
</dbReference>
<feature type="transmembrane region" description="Helical" evidence="6">
    <location>
        <begin position="187"/>
        <end position="207"/>
    </location>
</feature>
<keyword evidence="4 6" id="KW-1133">Transmembrane helix</keyword>
<keyword evidence="2" id="KW-0813">Transport</keyword>
<comment type="subcellular location">
    <subcellularLocation>
        <location evidence="1">Membrane</location>
        <topology evidence="1">Multi-pass membrane protein</topology>
    </subcellularLocation>
</comment>
<feature type="transmembrane region" description="Helical" evidence="6">
    <location>
        <begin position="228"/>
        <end position="255"/>
    </location>
</feature>
<reference evidence="7 8" key="1">
    <citation type="submission" date="2020-11" db="EMBL/GenBank/DDBJ databases">
        <title>Genome seq and assembly of Sphingosinicella sp.</title>
        <authorList>
            <person name="Chhetri G."/>
        </authorList>
    </citation>
    <scope>NUCLEOTIDE SEQUENCE [LARGE SCALE GENOMIC DNA]</scope>
    <source>
        <strain evidence="7 8">UDD2</strain>
    </source>
</reference>
<dbReference type="Gene3D" id="1.20.1250.20">
    <property type="entry name" value="MFS general substrate transporter like domains"/>
    <property type="match status" value="2"/>
</dbReference>